<evidence type="ECO:0000256" key="3">
    <source>
        <dbReference type="ARBA" id="ARBA00022448"/>
    </source>
</evidence>
<geneLocation type="mitochondrion" evidence="14"/>
<keyword evidence="7 13" id="KW-1133">Transmembrane helix</keyword>
<dbReference type="GO" id="GO:0015078">
    <property type="term" value="F:proton transmembrane transporter activity"/>
    <property type="evidence" value="ECO:0007669"/>
    <property type="project" value="InterPro"/>
</dbReference>
<evidence type="ECO:0000256" key="13">
    <source>
        <dbReference type="SAM" id="Phobius"/>
    </source>
</evidence>
<reference evidence="14" key="1">
    <citation type="submission" date="2020-11" db="EMBL/GenBank/DDBJ databases">
        <title>The Complete Mitogenome of the Mountain Chicken Frog, Leptodactylus fallax.</title>
        <authorList>
            <person name="White N.F.D."/>
            <person name="Orozco-terWengel P."/>
        </authorList>
    </citation>
    <scope>NUCLEOTIDE SEQUENCE</scope>
</reference>
<evidence type="ECO:0000256" key="6">
    <source>
        <dbReference type="ARBA" id="ARBA00022781"/>
    </source>
</evidence>
<evidence type="ECO:0000256" key="5">
    <source>
        <dbReference type="ARBA" id="ARBA00022692"/>
    </source>
</evidence>
<dbReference type="GO" id="GO:0045259">
    <property type="term" value="C:proton-transporting ATP synthase complex"/>
    <property type="evidence" value="ECO:0007669"/>
    <property type="project" value="UniProtKB-KW"/>
</dbReference>
<evidence type="ECO:0000256" key="1">
    <source>
        <dbReference type="ARBA" id="ARBA00004304"/>
    </source>
</evidence>
<gene>
    <name evidence="14" type="primary">ATP8</name>
</gene>
<dbReference type="InterPro" id="IPR001421">
    <property type="entry name" value="ATP8_metazoa"/>
</dbReference>
<dbReference type="CTD" id="4509"/>
<keyword evidence="10 13" id="KW-0472">Membrane</keyword>
<organism evidence="14">
    <name type="scientific">Leptodactylus fallax</name>
    <name type="common">Mountain chicken frog</name>
    <name type="synonym">Leptodactylus dominicensis</name>
    <dbReference type="NCBI Taxonomy" id="375434"/>
    <lineage>
        <taxon>Eukaryota</taxon>
        <taxon>Metazoa</taxon>
        <taxon>Chordata</taxon>
        <taxon>Craniata</taxon>
        <taxon>Vertebrata</taxon>
        <taxon>Euteleostomi</taxon>
        <taxon>Amphibia</taxon>
        <taxon>Batrachia</taxon>
        <taxon>Anura</taxon>
        <taxon>Neobatrachia</taxon>
        <taxon>Hyloidea</taxon>
        <taxon>Leptodactylidae</taxon>
        <taxon>Leptodactylinae</taxon>
        <taxon>Leptodactylus</taxon>
    </lineage>
</organism>
<comment type="subcellular location">
    <subcellularLocation>
        <location evidence="1 12">Mitochondrion membrane</location>
        <topology evidence="1 12">Single-pass membrane protein</topology>
    </subcellularLocation>
</comment>
<keyword evidence="6 12" id="KW-0375">Hydrogen ion transport</keyword>
<evidence type="ECO:0000256" key="10">
    <source>
        <dbReference type="ARBA" id="ARBA00023136"/>
    </source>
</evidence>
<evidence type="ECO:0000256" key="9">
    <source>
        <dbReference type="ARBA" id="ARBA00023128"/>
    </source>
</evidence>
<dbReference type="EMBL" id="MW260634">
    <property type="protein sequence ID" value="QPZ94304.1"/>
    <property type="molecule type" value="Genomic_DNA"/>
</dbReference>
<keyword evidence="11" id="KW-0066">ATP synthesis</keyword>
<evidence type="ECO:0000313" key="14">
    <source>
        <dbReference type="EMBL" id="QPZ94304.1"/>
    </source>
</evidence>
<dbReference type="Pfam" id="PF00895">
    <property type="entry name" value="ATP-synt_8"/>
    <property type="match status" value="1"/>
</dbReference>
<dbReference type="GeneID" id="65341199"/>
<evidence type="ECO:0000256" key="4">
    <source>
        <dbReference type="ARBA" id="ARBA00022547"/>
    </source>
</evidence>
<evidence type="ECO:0000256" key="2">
    <source>
        <dbReference type="ARBA" id="ARBA00008892"/>
    </source>
</evidence>
<protein>
    <recommendedName>
        <fullName evidence="12">ATP synthase complex subunit 8</fullName>
    </recommendedName>
</protein>
<sequence>MPQLDPTPWFFILVTSWFIFITMTTAKVSKYHHLNNPSPQAFKGLSKPWTWPWP</sequence>
<dbReference type="GO" id="GO:0031966">
    <property type="term" value="C:mitochondrial membrane"/>
    <property type="evidence" value="ECO:0007669"/>
    <property type="project" value="UniProtKB-SubCell"/>
</dbReference>
<dbReference type="RefSeq" id="YP_010131784.1">
    <property type="nucleotide sequence ID" value="NC_056366.1"/>
</dbReference>
<dbReference type="PANTHER" id="PTHR39937">
    <property type="entry name" value="ATP SYNTHASE PROTEIN 8"/>
    <property type="match status" value="1"/>
</dbReference>
<keyword evidence="8 12" id="KW-0406">Ion transport</keyword>
<keyword evidence="9 12" id="KW-0496">Mitochondrion</keyword>
<keyword evidence="4 12" id="KW-0138">CF(0)</keyword>
<dbReference type="InterPro" id="IPR050635">
    <property type="entry name" value="ATPase_protein_8"/>
</dbReference>
<dbReference type="AlphaFoldDB" id="A0A7T3RB24"/>
<dbReference type="GO" id="GO:0015986">
    <property type="term" value="P:proton motive force-driven ATP synthesis"/>
    <property type="evidence" value="ECO:0007669"/>
    <property type="project" value="InterPro"/>
</dbReference>
<dbReference type="PANTHER" id="PTHR39937:SF1">
    <property type="entry name" value="ATP SYNTHASE PROTEIN 8"/>
    <property type="match status" value="1"/>
</dbReference>
<keyword evidence="5 12" id="KW-0812">Transmembrane</keyword>
<evidence type="ECO:0000256" key="8">
    <source>
        <dbReference type="ARBA" id="ARBA00023065"/>
    </source>
</evidence>
<evidence type="ECO:0000256" key="7">
    <source>
        <dbReference type="ARBA" id="ARBA00022989"/>
    </source>
</evidence>
<proteinExistence type="inferred from homology"/>
<accession>A0A7T3RB24</accession>
<feature type="transmembrane region" description="Helical" evidence="13">
    <location>
        <begin position="6"/>
        <end position="26"/>
    </location>
</feature>
<evidence type="ECO:0000256" key="12">
    <source>
        <dbReference type="RuleBase" id="RU003661"/>
    </source>
</evidence>
<evidence type="ECO:0000256" key="11">
    <source>
        <dbReference type="ARBA" id="ARBA00023310"/>
    </source>
</evidence>
<comment type="similarity">
    <text evidence="2 12">Belongs to the ATPase protein 8 family.</text>
</comment>
<name>A0A7T3RB24_LEPFX</name>
<keyword evidence="3 12" id="KW-0813">Transport</keyword>